<dbReference type="EMBL" id="JAGQLG010000176">
    <property type="protein sequence ID" value="MCA9382594.1"/>
    <property type="molecule type" value="Genomic_DNA"/>
</dbReference>
<organism evidence="1 2">
    <name type="scientific">Candidatus Dojkabacteria bacterium</name>
    <dbReference type="NCBI Taxonomy" id="2099670"/>
    <lineage>
        <taxon>Bacteria</taxon>
        <taxon>Candidatus Dojkabacteria</taxon>
    </lineage>
</organism>
<accession>A0A955L409</accession>
<protein>
    <submittedName>
        <fullName evidence="1">Uncharacterized protein</fullName>
    </submittedName>
</protein>
<dbReference type="Proteomes" id="UP000782843">
    <property type="component" value="Unassembled WGS sequence"/>
</dbReference>
<dbReference type="AlphaFoldDB" id="A0A955L409"/>
<gene>
    <name evidence="1" type="ORF">KC660_04280</name>
</gene>
<dbReference type="InterPro" id="IPR034660">
    <property type="entry name" value="DinB/YfiT-like"/>
</dbReference>
<reference evidence="1" key="2">
    <citation type="journal article" date="2021" name="Microbiome">
        <title>Successional dynamics and alternative stable states in a saline activated sludge microbial community over 9 years.</title>
        <authorList>
            <person name="Wang Y."/>
            <person name="Ye J."/>
            <person name="Ju F."/>
            <person name="Liu L."/>
            <person name="Boyd J.A."/>
            <person name="Deng Y."/>
            <person name="Parks D.H."/>
            <person name="Jiang X."/>
            <person name="Yin X."/>
            <person name="Woodcroft B.J."/>
            <person name="Tyson G.W."/>
            <person name="Hugenholtz P."/>
            <person name="Polz M.F."/>
            <person name="Zhang T."/>
        </authorList>
    </citation>
    <scope>NUCLEOTIDE SEQUENCE</scope>
    <source>
        <strain evidence="1">HKST-UBA10</strain>
    </source>
</reference>
<proteinExistence type="predicted"/>
<feature type="non-terminal residue" evidence="1">
    <location>
        <position position="1"/>
    </location>
</feature>
<evidence type="ECO:0000313" key="1">
    <source>
        <dbReference type="EMBL" id="MCA9382594.1"/>
    </source>
</evidence>
<reference evidence="1" key="1">
    <citation type="submission" date="2020-04" db="EMBL/GenBank/DDBJ databases">
        <authorList>
            <person name="Zhang T."/>
        </authorList>
    </citation>
    <scope>NUCLEOTIDE SEQUENCE</scope>
    <source>
        <strain evidence="1">HKST-UBA10</strain>
    </source>
</reference>
<comment type="caution">
    <text evidence="1">The sequence shown here is derived from an EMBL/GenBank/DDBJ whole genome shotgun (WGS) entry which is preliminary data.</text>
</comment>
<evidence type="ECO:0000313" key="2">
    <source>
        <dbReference type="Proteomes" id="UP000782843"/>
    </source>
</evidence>
<sequence>ILIQFYNRIMDLLDTSHIDEYREVRDDLVNLIEMFPQDKLDEELFDGISIKVLLRNIILAEIYLIAILEDFKEGREIPWEDPYEEDLSPLIHPDSEWEDLYDDLGFSGERVLQALEDFPSELWDAKIWKDRNLTPRRLIEIDTQQYRDGYAEEISKYISIEDF</sequence>
<dbReference type="SUPFAM" id="SSF109854">
    <property type="entry name" value="DinB/YfiT-like putative metalloenzymes"/>
    <property type="match status" value="1"/>
</dbReference>
<dbReference type="Gene3D" id="1.20.120.450">
    <property type="entry name" value="dinb family like domain"/>
    <property type="match status" value="1"/>
</dbReference>
<name>A0A955L409_9BACT</name>